<protein>
    <submittedName>
        <fullName evidence="1">Uncharacterized protein</fullName>
    </submittedName>
</protein>
<dbReference type="EMBL" id="JACJJW010000051">
    <property type="protein sequence ID" value="MBM6759658.1"/>
    <property type="molecule type" value="Genomic_DNA"/>
</dbReference>
<comment type="caution">
    <text evidence="1">The sequence shown here is derived from an EMBL/GenBank/DDBJ whole genome shotgun (WGS) entry which is preliminary data.</text>
</comment>
<evidence type="ECO:0000313" key="2">
    <source>
        <dbReference type="Proteomes" id="UP000703295"/>
    </source>
</evidence>
<proteinExistence type="predicted"/>
<sequence>MILQASNGCFLTQSGEVSIKERRFEKMMLVASVEEAALWKEVTESEMNDMIEEGKLFYPNELSYDFLSKLNSLVGTVSQDINNLKLTNTQALKVKRFFPEWADLFGQKAEVGFKFRYNDVLLEVITPHTFSTDNIPAQQPLLLSVSSEDNTEGTVYYQPVLPEVEVTATEALMTSDKENENTND</sequence>
<dbReference type="Proteomes" id="UP000703295">
    <property type="component" value="Unassembled WGS sequence"/>
</dbReference>
<accession>A0ABS2EYP3</accession>
<name>A0ABS2EYP3_9BACE</name>
<evidence type="ECO:0000313" key="1">
    <source>
        <dbReference type="EMBL" id="MBM6759658.1"/>
    </source>
</evidence>
<dbReference type="RefSeq" id="WP_204477033.1">
    <property type="nucleotide sequence ID" value="NZ_JACJJW010000051.1"/>
</dbReference>
<keyword evidence="2" id="KW-1185">Reference proteome</keyword>
<gene>
    <name evidence="1" type="ORF">H6A31_13390</name>
</gene>
<organism evidence="1 2">
    <name type="scientific">Bacteroides mediterraneensis</name>
    <dbReference type="NCBI Taxonomy" id="1841856"/>
    <lineage>
        <taxon>Bacteria</taxon>
        <taxon>Pseudomonadati</taxon>
        <taxon>Bacteroidota</taxon>
        <taxon>Bacteroidia</taxon>
        <taxon>Bacteroidales</taxon>
        <taxon>Bacteroidaceae</taxon>
        <taxon>Bacteroides</taxon>
    </lineage>
</organism>
<reference evidence="1 2" key="1">
    <citation type="journal article" date="2021" name="Sci. Rep.">
        <title>The distribution of antibiotic resistance genes in chicken gut microbiota commensals.</title>
        <authorList>
            <person name="Juricova H."/>
            <person name="Matiasovicova J."/>
            <person name="Kubasova T."/>
            <person name="Cejkova D."/>
            <person name="Rychlik I."/>
        </authorList>
    </citation>
    <scope>NUCLEOTIDE SEQUENCE [LARGE SCALE GENOMIC DNA]</scope>
    <source>
        <strain evidence="1 2">An801</strain>
    </source>
</reference>